<evidence type="ECO:0000256" key="2">
    <source>
        <dbReference type="SAM" id="MobiDB-lite"/>
    </source>
</evidence>
<proteinExistence type="inferred from homology"/>
<dbReference type="InterPro" id="IPR009772">
    <property type="entry name" value="CDC123"/>
</dbReference>
<gene>
    <name evidence="3" type="ORF">LCOR_09195.1</name>
</gene>
<feature type="region of interest" description="Disordered" evidence="2">
    <location>
        <begin position="339"/>
        <end position="360"/>
    </location>
</feature>
<accession>A0A068SAN8</accession>
<dbReference type="GO" id="GO:0005737">
    <property type="term" value="C:cytoplasm"/>
    <property type="evidence" value="ECO:0007669"/>
    <property type="project" value="TreeGrafter"/>
</dbReference>
<organism evidence="3 4">
    <name type="scientific">Lichtheimia corymbifera JMRC:FSU:9682</name>
    <dbReference type="NCBI Taxonomy" id="1263082"/>
    <lineage>
        <taxon>Eukaryota</taxon>
        <taxon>Fungi</taxon>
        <taxon>Fungi incertae sedis</taxon>
        <taxon>Mucoromycota</taxon>
        <taxon>Mucoromycotina</taxon>
        <taxon>Mucoromycetes</taxon>
        <taxon>Mucorales</taxon>
        <taxon>Lichtheimiaceae</taxon>
        <taxon>Lichtheimia</taxon>
    </lineage>
</organism>
<dbReference type="PANTHER" id="PTHR15323">
    <property type="entry name" value="D123 PROTEIN"/>
    <property type="match status" value="1"/>
</dbReference>
<dbReference type="Proteomes" id="UP000027586">
    <property type="component" value="Unassembled WGS sequence"/>
</dbReference>
<dbReference type="AlphaFoldDB" id="A0A068SAN8"/>
<dbReference type="GO" id="GO:0044183">
    <property type="term" value="F:protein folding chaperone"/>
    <property type="evidence" value="ECO:0007669"/>
    <property type="project" value="EnsemblFungi"/>
</dbReference>
<dbReference type="EMBL" id="CBTN010000055">
    <property type="protein sequence ID" value="CDH58331.1"/>
    <property type="molecule type" value="Genomic_DNA"/>
</dbReference>
<reference evidence="3" key="1">
    <citation type="submission" date="2013-08" db="EMBL/GenBank/DDBJ databases">
        <title>Gene expansion shapes genome architecture in the human pathogen Lichtheimia corymbifera: an evolutionary genomics analysis in the ancient terrestrial Mucorales (Mucoromycotina).</title>
        <authorList>
            <person name="Schwartze V.U."/>
            <person name="Winter S."/>
            <person name="Shelest E."/>
            <person name="Marcet-Houben M."/>
            <person name="Horn F."/>
            <person name="Wehner S."/>
            <person name="Hoffmann K."/>
            <person name="Riege K."/>
            <person name="Sammeth M."/>
            <person name="Nowrousian M."/>
            <person name="Valiante V."/>
            <person name="Linde J."/>
            <person name="Jacobsen I.D."/>
            <person name="Marz M."/>
            <person name="Brakhage A.A."/>
            <person name="Gabaldon T."/>
            <person name="Bocker S."/>
            <person name="Voigt K."/>
        </authorList>
    </citation>
    <scope>NUCLEOTIDE SEQUENCE [LARGE SCALE GENOMIC DNA]</scope>
    <source>
        <strain evidence="3">FSU 9682</strain>
    </source>
</reference>
<evidence type="ECO:0000313" key="4">
    <source>
        <dbReference type="Proteomes" id="UP000027586"/>
    </source>
</evidence>
<dbReference type="Pfam" id="PF07065">
    <property type="entry name" value="D123"/>
    <property type="match status" value="1"/>
</dbReference>
<evidence type="ECO:0000256" key="1">
    <source>
        <dbReference type="ARBA" id="ARBA00011047"/>
    </source>
</evidence>
<feature type="compositionally biased region" description="Acidic residues" evidence="2">
    <location>
        <begin position="344"/>
        <end position="360"/>
    </location>
</feature>
<protein>
    <submittedName>
        <fullName evidence="3">Cell division cycle 123 homolog ( cerevisiae)</fullName>
    </submittedName>
</protein>
<comment type="similarity">
    <text evidence="1">Belongs to the CDC123 family.</text>
</comment>
<sequence>MPTVVQEQTSPSASNSNQLVVSRQDIENCSFPAWYNQFRSVTFESRILPLPSEFVDYLNADGIYLPDDGQPRPATIEEISDDEEEAFSDDEQEHNIPKFPEIEQFIRDSVRQLGGDVFPKLNWSSPRDAAWISATQSLKCNFPFDVFLLLKSSDFINHDLNHAFDECSTDASTSQQHLILREWHTLQPSMEFRVFVKDKEIAGISQRDMTFYDYMAGIKDDIEEMIYAFFQDHVQSKFPNTSYAMDVYVDRPRHKVWLIDFNPFSPTTDSLLYDWTELVEFNPLDPEFEPEFRIIESVVDSRVCNAPRFATNMVPKDVIDLSDGRTVAEFAEEFERVMKLAGQQEEDSSSSDDDDDEKQR</sequence>
<evidence type="ECO:0000313" key="3">
    <source>
        <dbReference type="EMBL" id="CDH58331.1"/>
    </source>
</evidence>
<dbReference type="GO" id="GO:0051301">
    <property type="term" value="P:cell division"/>
    <property type="evidence" value="ECO:0007669"/>
    <property type="project" value="UniProtKB-KW"/>
</dbReference>
<comment type="caution">
    <text evidence="3">The sequence shown here is derived from an EMBL/GenBank/DDBJ whole genome shotgun (WGS) entry which is preliminary data.</text>
</comment>
<dbReference type="GO" id="GO:1905143">
    <property type="term" value="P:eukaryotic translation initiation factor 2 complex assembly"/>
    <property type="evidence" value="ECO:0007669"/>
    <property type="project" value="EnsemblFungi"/>
</dbReference>
<dbReference type="STRING" id="1263082.A0A068SAN8"/>
<keyword evidence="3" id="KW-0132">Cell division</keyword>
<dbReference type="GO" id="GO:0000287">
    <property type="term" value="F:magnesium ion binding"/>
    <property type="evidence" value="ECO:0007669"/>
    <property type="project" value="EnsemblFungi"/>
</dbReference>
<name>A0A068SAN8_9FUNG</name>
<keyword evidence="4" id="KW-1185">Reference proteome</keyword>
<dbReference type="OrthoDB" id="360540at2759"/>
<keyword evidence="3" id="KW-0131">Cell cycle</keyword>
<dbReference type="PANTHER" id="PTHR15323:SF6">
    <property type="entry name" value="CELL DIVISION CYCLE PROTEIN 123 HOMOLOG"/>
    <property type="match status" value="1"/>
</dbReference>
<dbReference type="VEuPathDB" id="FungiDB:LCOR_09195.1"/>
<dbReference type="GO" id="GO:0005524">
    <property type="term" value="F:ATP binding"/>
    <property type="evidence" value="ECO:0007669"/>
    <property type="project" value="EnsemblFungi"/>
</dbReference>